<dbReference type="SUPFAM" id="SSF50800">
    <property type="entry name" value="PK beta-barrel domain-like"/>
    <property type="match status" value="1"/>
</dbReference>
<dbReference type="InterPro" id="IPR005302">
    <property type="entry name" value="MoCF_Sase_C"/>
</dbReference>
<name>A0ABP9BKP7_9GAMM</name>
<dbReference type="SUPFAM" id="SSF141673">
    <property type="entry name" value="MOSC N-terminal domain-like"/>
    <property type="match status" value="1"/>
</dbReference>
<accession>A0ABP9BKP7</accession>
<dbReference type="Pfam" id="PF03476">
    <property type="entry name" value="MOSC_N"/>
    <property type="match status" value="1"/>
</dbReference>
<protein>
    <submittedName>
        <fullName evidence="2">MOSC domain-containing protein</fullName>
    </submittedName>
</protein>
<dbReference type="EMBL" id="BAABJE010000010">
    <property type="protein sequence ID" value="GAA4796672.1"/>
    <property type="molecule type" value="Genomic_DNA"/>
</dbReference>
<dbReference type="PANTHER" id="PTHR14237">
    <property type="entry name" value="MOLYBDOPTERIN COFACTOR SULFURASE MOSC"/>
    <property type="match status" value="1"/>
</dbReference>
<sequence>MRLSALYRHPLKSAAGLPVDALEIEPRGPRHDRRWIVVDAEGRFVTARQTAEMVLIRAEPLGDGLRLSAPGLPLIDVAVPAANAPRQRITVWKDTVEASIAAPEAAAWLSAFLQRPVRLAYMGEHARRAVDPAYAQPGDEVSFADGYPLLVISQAALDGLNARLTAEGAAPVTMTHFRPNLVVDGVAAHAEDDWRRVRIGEVEFDAVKPCTRCVFTTVDPALGRRRDDGQPLQVLKEYRRTPAGVTFGMNLIPRLGARGVGIVRVGDAVTPQA</sequence>
<dbReference type="InterPro" id="IPR005303">
    <property type="entry name" value="MOCOS_middle"/>
</dbReference>
<reference evidence="3" key="1">
    <citation type="journal article" date="2019" name="Int. J. Syst. Evol. Microbiol.">
        <title>The Global Catalogue of Microorganisms (GCM) 10K type strain sequencing project: providing services to taxonomists for standard genome sequencing and annotation.</title>
        <authorList>
            <consortium name="The Broad Institute Genomics Platform"/>
            <consortium name="The Broad Institute Genome Sequencing Center for Infectious Disease"/>
            <person name="Wu L."/>
            <person name="Ma J."/>
        </authorList>
    </citation>
    <scope>NUCLEOTIDE SEQUENCE [LARGE SCALE GENOMIC DNA]</scope>
    <source>
        <strain evidence="3">JCM 18204</strain>
    </source>
</reference>
<dbReference type="Pfam" id="PF03473">
    <property type="entry name" value="MOSC"/>
    <property type="match status" value="1"/>
</dbReference>
<dbReference type="RefSeq" id="WP_345303488.1">
    <property type="nucleotide sequence ID" value="NZ_BAABJE010000010.1"/>
</dbReference>
<dbReference type="Proteomes" id="UP001499959">
    <property type="component" value="Unassembled WGS sequence"/>
</dbReference>
<dbReference type="PROSITE" id="PS51340">
    <property type="entry name" value="MOSC"/>
    <property type="match status" value="1"/>
</dbReference>
<evidence type="ECO:0000313" key="3">
    <source>
        <dbReference type="Proteomes" id="UP001499959"/>
    </source>
</evidence>
<dbReference type="InterPro" id="IPR011037">
    <property type="entry name" value="Pyrv_Knase-like_insert_dom_sf"/>
</dbReference>
<gene>
    <name evidence="2" type="ORF">GCM10023307_23260</name>
</gene>
<organism evidence="2 3">
    <name type="scientific">Lysobacter hankyongensis</name>
    <dbReference type="NCBI Taxonomy" id="1176535"/>
    <lineage>
        <taxon>Bacteria</taxon>
        <taxon>Pseudomonadati</taxon>
        <taxon>Pseudomonadota</taxon>
        <taxon>Gammaproteobacteria</taxon>
        <taxon>Lysobacterales</taxon>
        <taxon>Lysobacteraceae</taxon>
        <taxon>Lysobacter</taxon>
    </lineage>
</organism>
<proteinExistence type="predicted"/>
<comment type="caution">
    <text evidence="2">The sequence shown here is derived from an EMBL/GenBank/DDBJ whole genome shotgun (WGS) entry which is preliminary data.</text>
</comment>
<feature type="domain" description="MOSC" evidence="1">
    <location>
        <begin position="114"/>
        <end position="272"/>
    </location>
</feature>
<evidence type="ECO:0000313" key="2">
    <source>
        <dbReference type="EMBL" id="GAA4796672.1"/>
    </source>
</evidence>
<evidence type="ECO:0000259" key="1">
    <source>
        <dbReference type="PROSITE" id="PS51340"/>
    </source>
</evidence>
<dbReference type="PANTHER" id="PTHR14237:SF19">
    <property type="entry name" value="MITOCHONDRIAL AMIDOXIME REDUCING COMPONENT 1"/>
    <property type="match status" value="1"/>
</dbReference>
<keyword evidence="3" id="KW-1185">Reference proteome</keyword>